<organism evidence="1 2">
    <name type="scientific">Sphaerodactylus townsendi</name>
    <dbReference type="NCBI Taxonomy" id="933632"/>
    <lineage>
        <taxon>Eukaryota</taxon>
        <taxon>Metazoa</taxon>
        <taxon>Chordata</taxon>
        <taxon>Craniata</taxon>
        <taxon>Vertebrata</taxon>
        <taxon>Euteleostomi</taxon>
        <taxon>Lepidosauria</taxon>
        <taxon>Squamata</taxon>
        <taxon>Bifurcata</taxon>
        <taxon>Gekkota</taxon>
        <taxon>Sphaerodactylidae</taxon>
        <taxon>Sphaerodactylus</taxon>
    </lineage>
</organism>
<evidence type="ECO:0000313" key="2">
    <source>
        <dbReference type="Proteomes" id="UP000827872"/>
    </source>
</evidence>
<name>A0ACB8EYW0_9SAUR</name>
<protein>
    <submittedName>
        <fullName evidence="1">Uncharacterized protein</fullName>
    </submittedName>
</protein>
<gene>
    <name evidence="1" type="ORF">K3G42_011515</name>
</gene>
<dbReference type="Proteomes" id="UP000827872">
    <property type="component" value="Linkage Group LG12"/>
</dbReference>
<evidence type="ECO:0000313" key="1">
    <source>
        <dbReference type="EMBL" id="KAH7998015.1"/>
    </source>
</evidence>
<accession>A0ACB8EYW0</accession>
<sequence length="306" mass="34168">MFEGKVGARCYPNNLVVFFESREDSNFDRIFDRDLTQDIPLALHPDTKGSQIILDTSRSIATRVATFHDGIVFSNRPIKVKEKVTLEILKEDGRWIGGLRLGFTSENPSLMDSKDLPPYACPNLVKQGKCWAAVIPNEYVGEGTIVSFWVTRKGNVFFSIEHQSGSYLLLEDVPVKKPLWAVLDIYGRTKAILLLDPSKPKTSKYESSQLLLNAAGQNESVCGHFSEHNSIGKECVICLCRKANVAMLPCWHSNFCFFCATKILYSSGCCPLCRQEVKKILCISAQAEEGIPAKWLEEVDGSQLPP</sequence>
<proteinExistence type="predicted"/>
<comment type="caution">
    <text evidence="1">The sequence shown here is derived from an EMBL/GenBank/DDBJ whole genome shotgun (WGS) entry which is preliminary data.</text>
</comment>
<keyword evidence="2" id="KW-1185">Reference proteome</keyword>
<dbReference type="EMBL" id="CM037625">
    <property type="protein sequence ID" value="KAH7998015.1"/>
    <property type="molecule type" value="Genomic_DNA"/>
</dbReference>
<reference evidence="1" key="1">
    <citation type="submission" date="2021-08" db="EMBL/GenBank/DDBJ databases">
        <title>The first chromosome-level gecko genome reveals the dynamic sex chromosomes of Neotropical dwarf geckos (Sphaerodactylidae: Sphaerodactylus).</title>
        <authorList>
            <person name="Pinto B.J."/>
            <person name="Keating S.E."/>
            <person name="Gamble T."/>
        </authorList>
    </citation>
    <scope>NUCLEOTIDE SEQUENCE</scope>
    <source>
        <strain evidence="1">TG3544</strain>
    </source>
</reference>